<keyword evidence="4 7" id="KW-0812">Transmembrane</keyword>
<gene>
    <name evidence="9" type="ORF">FPZ44_19205</name>
</gene>
<dbReference type="PANTHER" id="PTHR30561">
    <property type="entry name" value="SMR FAMILY PROTON-DEPENDENT DRUG EFFLUX TRANSPORTER SUGE"/>
    <property type="match status" value="1"/>
</dbReference>
<evidence type="ECO:0000256" key="8">
    <source>
        <dbReference type="SAM" id="Phobius"/>
    </source>
</evidence>
<evidence type="ECO:0000256" key="3">
    <source>
        <dbReference type="ARBA" id="ARBA00022475"/>
    </source>
</evidence>
<feature type="transmembrane region" description="Helical" evidence="8">
    <location>
        <begin position="27"/>
        <end position="47"/>
    </location>
</feature>
<dbReference type="AlphaFoldDB" id="A0A559IK46"/>
<dbReference type="Proteomes" id="UP000318102">
    <property type="component" value="Unassembled WGS sequence"/>
</dbReference>
<keyword evidence="10" id="KW-1185">Reference proteome</keyword>
<dbReference type="GO" id="GO:0005886">
    <property type="term" value="C:plasma membrane"/>
    <property type="evidence" value="ECO:0007669"/>
    <property type="project" value="UniProtKB-SubCell"/>
</dbReference>
<evidence type="ECO:0000313" key="10">
    <source>
        <dbReference type="Proteomes" id="UP000318102"/>
    </source>
</evidence>
<evidence type="ECO:0000256" key="5">
    <source>
        <dbReference type="ARBA" id="ARBA00022989"/>
    </source>
</evidence>
<dbReference type="InterPro" id="IPR037185">
    <property type="entry name" value="EmrE-like"/>
</dbReference>
<accession>A0A559IK46</accession>
<dbReference type="InterPro" id="IPR045324">
    <property type="entry name" value="Small_multidrug_res"/>
</dbReference>
<keyword evidence="2" id="KW-0813">Transport</keyword>
<dbReference type="SUPFAM" id="SSF103481">
    <property type="entry name" value="Multidrug resistance efflux transporter EmrE"/>
    <property type="match status" value="1"/>
</dbReference>
<keyword evidence="6 8" id="KW-0472">Membrane</keyword>
<evidence type="ECO:0000256" key="2">
    <source>
        <dbReference type="ARBA" id="ARBA00022448"/>
    </source>
</evidence>
<comment type="caution">
    <text evidence="9">The sequence shown here is derived from an EMBL/GenBank/DDBJ whole genome shotgun (WGS) entry which is preliminary data.</text>
</comment>
<dbReference type="RefSeq" id="WP_144992853.1">
    <property type="nucleotide sequence ID" value="NZ_VNJK01000003.1"/>
</dbReference>
<dbReference type="InterPro" id="IPR000390">
    <property type="entry name" value="Small_drug/metabolite_transptr"/>
</dbReference>
<reference evidence="9 10" key="1">
    <citation type="submission" date="2019-07" db="EMBL/GenBank/DDBJ databases">
        <authorList>
            <person name="Kim J."/>
        </authorList>
    </citation>
    <scope>NUCLEOTIDE SEQUENCE [LARGE SCALE GENOMIC DNA]</scope>
    <source>
        <strain evidence="9 10">N4</strain>
    </source>
</reference>
<comment type="similarity">
    <text evidence="7">Belongs to the drug/metabolite transporter (DMT) superfamily. Small multidrug resistance (SMR) (TC 2.A.7.1) family.</text>
</comment>
<dbReference type="Gene3D" id="1.10.3730.20">
    <property type="match status" value="1"/>
</dbReference>
<name>A0A559IK46_9BACL</name>
<dbReference type="OrthoDB" id="21828at2"/>
<dbReference type="PANTHER" id="PTHR30561:SF0">
    <property type="entry name" value="GUANIDINIUM EXPORTER"/>
    <property type="match status" value="1"/>
</dbReference>
<keyword evidence="3" id="KW-1003">Cell membrane</keyword>
<protein>
    <submittedName>
        <fullName evidence="9">Multidrug efflux SMR transporter</fullName>
    </submittedName>
</protein>
<keyword evidence="5 8" id="KW-1133">Transmembrane helix</keyword>
<feature type="transmembrane region" description="Helical" evidence="8">
    <location>
        <begin position="54"/>
        <end position="74"/>
    </location>
</feature>
<comment type="subcellular location">
    <subcellularLocation>
        <location evidence="1 7">Cell membrane</location>
        <topology evidence="1 7">Multi-pass membrane protein</topology>
    </subcellularLocation>
</comment>
<dbReference type="GO" id="GO:0022857">
    <property type="term" value="F:transmembrane transporter activity"/>
    <property type="evidence" value="ECO:0007669"/>
    <property type="project" value="InterPro"/>
</dbReference>
<evidence type="ECO:0000256" key="1">
    <source>
        <dbReference type="ARBA" id="ARBA00004651"/>
    </source>
</evidence>
<evidence type="ECO:0000256" key="7">
    <source>
        <dbReference type="RuleBase" id="RU003942"/>
    </source>
</evidence>
<dbReference type="Pfam" id="PF00893">
    <property type="entry name" value="Multi_Drug_Res"/>
    <property type="match status" value="1"/>
</dbReference>
<evidence type="ECO:0000256" key="4">
    <source>
        <dbReference type="ARBA" id="ARBA00022692"/>
    </source>
</evidence>
<dbReference type="EMBL" id="VNJK01000003">
    <property type="protein sequence ID" value="TVX88046.1"/>
    <property type="molecule type" value="Genomic_DNA"/>
</dbReference>
<evidence type="ECO:0000313" key="9">
    <source>
        <dbReference type="EMBL" id="TVX88046.1"/>
    </source>
</evidence>
<sequence>MAWILVIIAGALEIIWASGLKYASSTMEWIGVFALIAISFILLIQAYKRIPVAIAYTVFVGIGTVGTYAIGVYLGEPYSFAQILFLIILLTGIVGMKLSTTEKGEAS</sequence>
<organism evidence="9 10">
    <name type="scientific">Paenibacillus agilis</name>
    <dbReference type="NCBI Taxonomy" id="3020863"/>
    <lineage>
        <taxon>Bacteria</taxon>
        <taxon>Bacillati</taxon>
        <taxon>Bacillota</taxon>
        <taxon>Bacilli</taxon>
        <taxon>Bacillales</taxon>
        <taxon>Paenibacillaceae</taxon>
        <taxon>Paenibacillus</taxon>
    </lineage>
</organism>
<proteinExistence type="inferred from homology"/>
<evidence type="ECO:0000256" key="6">
    <source>
        <dbReference type="ARBA" id="ARBA00023136"/>
    </source>
</evidence>
<feature type="transmembrane region" description="Helical" evidence="8">
    <location>
        <begin position="80"/>
        <end position="98"/>
    </location>
</feature>